<name>A0ABP5HX23_9MICO</name>
<evidence type="ECO:0000313" key="6">
    <source>
        <dbReference type="Proteomes" id="UP001500984"/>
    </source>
</evidence>
<accession>A0ABP5HX23</accession>
<keyword evidence="2" id="KW-0238">DNA-binding</keyword>
<feature type="domain" description="HTH deoR-type" evidence="4">
    <location>
        <begin position="4"/>
        <end position="63"/>
    </location>
</feature>
<dbReference type="RefSeq" id="WP_291793795.1">
    <property type="nucleotide sequence ID" value="NZ_BAAAPZ010000002.1"/>
</dbReference>
<reference evidence="6" key="1">
    <citation type="journal article" date="2019" name="Int. J. Syst. Evol. Microbiol.">
        <title>The Global Catalogue of Microorganisms (GCM) 10K type strain sequencing project: providing services to taxonomists for standard genome sequencing and annotation.</title>
        <authorList>
            <consortium name="The Broad Institute Genomics Platform"/>
            <consortium name="The Broad Institute Genome Sequencing Center for Infectious Disease"/>
            <person name="Wu L."/>
            <person name="Ma J."/>
        </authorList>
    </citation>
    <scope>NUCLEOTIDE SEQUENCE [LARGE SCALE GENOMIC DNA]</scope>
    <source>
        <strain evidence="6">JCM 15900</strain>
    </source>
</reference>
<dbReference type="Proteomes" id="UP001500984">
    <property type="component" value="Unassembled WGS sequence"/>
</dbReference>
<organism evidence="5 6">
    <name type="scientific">Brevibacterium salitolerans</name>
    <dbReference type="NCBI Taxonomy" id="1403566"/>
    <lineage>
        <taxon>Bacteria</taxon>
        <taxon>Bacillati</taxon>
        <taxon>Actinomycetota</taxon>
        <taxon>Actinomycetes</taxon>
        <taxon>Micrococcales</taxon>
        <taxon>Brevibacteriaceae</taxon>
        <taxon>Brevibacterium</taxon>
    </lineage>
</organism>
<keyword evidence="6" id="KW-1185">Reference proteome</keyword>
<dbReference type="InterPro" id="IPR013196">
    <property type="entry name" value="HTH_11"/>
</dbReference>
<dbReference type="PROSITE" id="PS51000">
    <property type="entry name" value="HTH_DEOR_2"/>
    <property type="match status" value="1"/>
</dbReference>
<dbReference type="SUPFAM" id="SSF46785">
    <property type="entry name" value="Winged helix' DNA-binding domain"/>
    <property type="match status" value="1"/>
</dbReference>
<comment type="caution">
    <text evidence="5">The sequence shown here is derived from an EMBL/GenBank/DDBJ whole genome shotgun (WGS) entry which is preliminary data.</text>
</comment>
<dbReference type="InterPro" id="IPR036388">
    <property type="entry name" value="WH-like_DNA-bd_sf"/>
</dbReference>
<evidence type="ECO:0000256" key="1">
    <source>
        <dbReference type="ARBA" id="ARBA00023015"/>
    </source>
</evidence>
<dbReference type="InterPro" id="IPR036390">
    <property type="entry name" value="WH_DNA-bd_sf"/>
</dbReference>
<gene>
    <name evidence="5" type="ORF">GCM10009823_01850</name>
</gene>
<evidence type="ECO:0000256" key="2">
    <source>
        <dbReference type="ARBA" id="ARBA00023125"/>
    </source>
</evidence>
<dbReference type="InterPro" id="IPR001034">
    <property type="entry name" value="DeoR_HTH"/>
</dbReference>
<dbReference type="Gene3D" id="1.10.10.10">
    <property type="entry name" value="Winged helix-like DNA-binding domain superfamily/Winged helix DNA-binding domain"/>
    <property type="match status" value="1"/>
</dbReference>
<dbReference type="PANTHER" id="PTHR34580">
    <property type="match status" value="1"/>
</dbReference>
<evidence type="ECO:0000313" key="5">
    <source>
        <dbReference type="EMBL" id="GAA2087471.1"/>
    </source>
</evidence>
<dbReference type="Pfam" id="PF08279">
    <property type="entry name" value="HTH_11"/>
    <property type="match status" value="1"/>
</dbReference>
<dbReference type="InterPro" id="IPR026881">
    <property type="entry name" value="WYL_dom"/>
</dbReference>
<keyword evidence="3" id="KW-0804">Transcription</keyword>
<dbReference type="Pfam" id="PF13280">
    <property type="entry name" value="WYL"/>
    <property type="match status" value="1"/>
</dbReference>
<dbReference type="InterPro" id="IPR051534">
    <property type="entry name" value="CBASS_pafABC_assoc_protein"/>
</dbReference>
<evidence type="ECO:0000256" key="3">
    <source>
        <dbReference type="ARBA" id="ARBA00023163"/>
    </source>
</evidence>
<sequence length="324" mass="35389">MAEQTSRLLQLLSLLQARRDWSGSELAGRLEVSERTVRRDIERLRALGYRIGGLTGPDGGYRLEGGADLPPLLFDDDQAVALAIALESNVFPGSGIEEGAARALATLRQVLPSRLRHRLDGMSVTSLSVRPGDAPPPVVPPEALVELSATVRDRRILRVDYSRADATLERYRLEPHGLVTVGGRWYLLAWDVDLDDWRTLRADRLVLRPPHGTRFTPRAIPGGSVAAFVSARFKGSDHVDRWPCEGAVVLEMPARDVRPFAGDGIVEELGDERCRLRAGSWSWGALAAAFLRFEAEIGDVEPPPLAEAFAALARRAHVASGVCA</sequence>
<keyword evidence="1" id="KW-0805">Transcription regulation</keyword>
<dbReference type="SMART" id="SM00420">
    <property type="entry name" value="HTH_DEOR"/>
    <property type="match status" value="1"/>
</dbReference>
<dbReference type="EMBL" id="BAAAPZ010000002">
    <property type="protein sequence ID" value="GAA2087471.1"/>
    <property type="molecule type" value="Genomic_DNA"/>
</dbReference>
<protein>
    <submittedName>
        <fullName evidence="5">WYL domain-containing protein</fullName>
    </submittedName>
</protein>
<dbReference type="PANTHER" id="PTHR34580:SF3">
    <property type="entry name" value="PROTEIN PAFB"/>
    <property type="match status" value="1"/>
</dbReference>
<proteinExistence type="predicted"/>
<dbReference type="PROSITE" id="PS52050">
    <property type="entry name" value="WYL"/>
    <property type="match status" value="1"/>
</dbReference>
<dbReference type="PROSITE" id="PS00894">
    <property type="entry name" value="HTH_DEOR_1"/>
    <property type="match status" value="1"/>
</dbReference>
<dbReference type="InterPro" id="IPR018356">
    <property type="entry name" value="Tscrpt_reg_HTH_DeoR_CS"/>
</dbReference>
<evidence type="ECO:0000259" key="4">
    <source>
        <dbReference type="PROSITE" id="PS51000"/>
    </source>
</evidence>
<dbReference type="PIRSF" id="PIRSF016838">
    <property type="entry name" value="PafC"/>
    <property type="match status" value="1"/>
</dbReference>
<dbReference type="InterPro" id="IPR028349">
    <property type="entry name" value="PafC-like"/>
</dbReference>